<protein>
    <recommendedName>
        <fullName evidence="3">non-specific serine/threonine protein kinase</fullName>
        <ecNumber evidence="3">2.7.11.1</ecNumber>
    </recommendedName>
</protein>
<keyword evidence="12 21" id="KW-0547">Nucleotide-binding</keyword>
<accession>A0A068TY31</accession>
<feature type="domain" description="Protein kinase" evidence="24">
    <location>
        <begin position="800"/>
        <end position="1080"/>
    </location>
</feature>
<dbReference type="InterPro" id="IPR000719">
    <property type="entry name" value="Prot_kinase_dom"/>
</dbReference>
<proteinExistence type="inferred from homology"/>
<dbReference type="InterPro" id="IPR013210">
    <property type="entry name" value="LRR_N_plant-typ"/>
</dbReference>
<evidence type="ECO:0000259" key="24">
    <source>
        <dbReference type="PROSITE" id="PS50011"/>
    </source>
</evidence>
<evidence type="ECO:0000256" key="3">
    <source>
        <dbReference type="ARBA" id="ARBA00012513"/>
    </source>
</evidence>
<evidence type="ECO:0000256" key="6">
    <source>
        <dbReference type="ARBA" id="ARBA00022553"/>
    </source>
</evidence>
<dbReference type="AlphaFoldDB" id="A0A068TY31"/>
<evidence type="ECO:0000256" key="21">
    <source>
        <dbReference type="PROSITE-ProRule" id="PRU10141"/>
    </source>
</evidence>
<evidence type="ECO:0000256" key="10">
    <source>
        <dbReference type="ARBA" id="ARBA00022729"/>
    </source>
</evidence>
<dbReference type="GO" id="GO:0004674">
    <property type="term" value="F:protein serine/threonine kinase activity"/>
    <property type="evidence" value="ECO:0007669"/>
    <property type="project" value="UniProtKB-KW"/>
</dbReference>
<dbReference type="InterPro" id="IPR003591">
    <property type="entry name" value="Leu-rich_rpt_typical-subtyp"/>
</dbReference>
<organism evidence="25 26">
    <name type="scientific">Coffea canephora</name>
    <name type="common">Robusta coffee</name>
    <dbReference type="NCBI Taxonomy" id="49390"/>
    <lineage>
        <taxon>Eukaryota</taxon>
        <taxon>Viridiplantae</taxon>
        <taxon>Streptophyta</taxon>
        <taxon>Embryophyta</taxon>
        <taxon>Tracheophyta</taxon>
        <taxon>Spermatophyta</taxon>
        <taxon>Magnoliopsida</taxon>
        <taxon>eudicotyledons</taxon>
        <taxon>Gunneridae</taxon>
        <taxon>Pentapetalae</taxon>
        <taxon>asterids</taxon>
        <taxon>lamiids</taxon>
        <taxon>Gentianales</taxon>
        <taxon>Rubiaceae</taxon>
        <taxon>Ixoroideae</taxon>
        <taxon>Gardenieae complex</taxon>
        <taxon>Bertiereae - Coffeeae clade</taxon>
        <taxon>Coffeeae</taxon>
        <taxon>Coffea</taxon>
    </lineage>
</organism>
<evidence type="ECO:0000256" key="23">
    <source>
        <dbReference type="SAM" id="SignalP"/>
    </source>
</evidence>
<keyword evidence="7" id="KW-0433">Leucine-rich repeat</keyword>
<evidence type="ECO:0000256" key="15">
    <source>
        <dbReference type="ARBA" id="ARBA00022989"/>
    </source>
</evidence>
<feature type="chain" id="PRO_5001657418" description="non-specific serine/threonine protein kinase" evidence="23">
    <location>
        <begin position="24"/>
        <end position="1094"/>
    </location>
</feature>
<dbReference type="GO" id="GO:0009791">
    <property type="term" value="P:post-embryonic development"/>
    <property type="evidence" value="ECO:0007669"/>
    <property type="project" value="UniProtKB-ARBA"/>
</dbReference>
<dbReference type="PROSITE" id="PS00107">
    <property type="entry name" value="PROTEIN_KINASE_ATP"/>
    <property type="match status" value="1"/>
</dbReference>
<dbReference type="PhylomeDB" id="A0A068TY31"/>
<evidence type="ECO:0000313" key="25">
    <source>
        <dbReference type="EMBL" id="CDP00839.1"/>
    </source>
</evidence>
<dbReference type="SMART" id="SM00365">
    <property type="entry name" value="LRR_SD22"/>
    <property type="match status" value="5"/>
</dbReference>
<name>A0A068TY31_COFCA</name>
<evidence type="ECO:0000313" key="26">
    <source>
        <dbReference type="Proteomes" id="UP000295252"/>
    </source>
</evidence>
<dbReference type="SUPFAM" id="SSF52047">
    <property type="entry name" value="RNI-like"/>
    <property type="match status" value="1"/>
</dbReference>
<evidence type="ECO:0000256" key="9">
    <source>
        <dbReference type="ARBA" id="ARBA00022692"/>
    </source>
</evidence>
<evidence type="ECO:0000256" key="22">
    <source>
        <dbReference type="SAM" id="Phobius"/>
    </source>
</evidence>
<dbReference type="Gene3D" id="3.30.200.20">
    <property type="entry name" value="Phosphorylase Kinase, domain 1"/>
    <property type="match status" value="1"/>
</dbReference>
<dbReference type="EMBL" id="HG739089">
    <property type="protein sequence ID" value="CDP00839.1"/>
    <property type="molecule type" value="Genomic_DNA"/>
</dbReference>
<keyword evidence="17" id="KW-0675">Receptor</keyword>
<evidence type="ECO:0000256" key="18">
    <source>
        <dbReference type="ARBA" id="ARBA00023180"/>
    </source>
</evidence>
<dbReference type="EC" id="2.7.11.1" evidence="3"/>
<evidence type="ECO:0000256" key="2">
    <source>
        <dbReference type="ARBA" id="ARBA00008684"/>
    </source>
</evidence>
<evidence type="ECO:0000256" key="1">
    <source>
        <dbReference type="ARBA" id="ARBA00004162"/>
    </source>
</evidence>
<dbReference type="GO" id="GO:0005524">
    <property type="term" value="F:ATP binding"/>
    <property type="evidence" value="ECO:0007669"/>
    <property type="project" value="UniProtKB-UniRule"/>
</dbReference>
<comment type="catalytic activity">
    <reaction evidence="20">
        <text>L-seryl-[protein] + ATP = O-phospho-L-seryl-[protein] + ADP + H(+)</text>
        <dbReference type="Rhea" id="RHEA:17989"/>
        <dbReference type="Rhea" id="RHEA-COMP:9863"/>
        <dbReference type="Rhea" id="RHEA-COMP:11604"/>
        <dbReference type="ChEBI" id="CHEBI:15378"/>
        <dbReference type="ChEBI" id="CHEBI:29999"/>
        <dbReference type="ChEBI" id="CHEBI:30616"/>
        <dbReference type="ChEBI" id="CHEBI:83421"/>
        <dbReference type="ChEBI" id="CHEBI:456216"/>
        <dbReference type="EC" id="2.7.11.1"/>
    </reaction>
</comment>
<evidence type="ECO:0000256" key="11">
    <source>
        <dbReference type="ARBA" id="ARBA00022737"/>
    </source>
</evidence>
<dbReference type="FunFam" id="3.80.10.10:FF:000233">
    <property type="entry name" value="Leucine-rich repeat receptor-like protein kinase TDR"/>
    <property type="match status" value="1"/>
</dbReference>
<keyword evidence="10 23" id="KW-0732">Signal</keyword>
<evidence type="ECO:0000256" key="5">
    <source>
        <dbReference type="ARBA" id="ARBA00022527"/>
    </source>
</evidence>
<dbReference type="Gene3D" id="1.10.510.10">
    <property type="entry name" value="Transferase(Phosphotransferase) domain 1"/>
    <property type="match status" value="1"/>
</dbReference>
<dbReference type="GO" id="GO:0033612">
    <property type="term" value="F:receptor serine/threonine kinase binding"/>
    <property type="evidence" value="ECO:0007669"/>
    <property type="project" value="TreeGrafter"/>
</dbReference>
<evidence type="ECO:0000256" key="4">
    <source>
        <dbReference type="ARBA" id="ARBA00022475"/>
    </source>
</evidence>
<dbReference type="FunFam" id="3.30.200.20:FF:000661">
    <property type="entry name" value="Serine-threonine protein kinase plant-type"/>
    <property type="match status" value="1"/>
</dbReference>
<dbReference type="FunFam" id="3.80.10.10:FF:000400">
    <property type="entry name" value="Nuclear pore complex protein NUP107"/>
    <property type="match status" value="1"/>
</dbReference>
<dbReference type="PROSITE" id="PS51450">
    <property type="entry name" value="LRR"/>
    <property type="match status" value="1"/>
</dbReference>
<dbReference type="Gramene" id="CDP00839">
    <property type="protein sequence ID" value="CDP00839"/>
    <property type="gene ID" value="GSCOC_T00032942001"/>
</dbReference>
<evidence type="ECO:0000256" key="16">
    <source>
        <dbReference type="ARBA" id="ARBA00023136"/>
    </source>
</evidence>
<dbReference type="FunFam" id="3.80.10.10:FF:000317">
    <property type="entry name" value="Inactive leucine-rich repeat receptor-like protein kinase"/>
    <property type="match status" value="1"/>
</dbReference>
<dbReference type="SMART" id="SM00220">
    <property type="entry name" value="S_TKc"/>
    <property type="match status" value="1"/>
</dbReference>
<keyword evidence="13" id="KW-0418">Kinase</keyword>
<keyword evidence="15 22" id="KW-1133">Transmembrane helix</keyword>
<dbReference type="InterPro" id="IPR011009">
    <property type="entry name" value="Kinase-like_dom_sf"/>
</dbReference>
<dbReference type="InterPro" id="IPR001611">
    <property type="entry name" value="Leu-rich_rpt"/>
</dbReference>
<dbReference type="SUPFAM" id="SSF56112">
    <property type="entry name" value="Protein kinase-like (PK-like)"/>
    <property type="match status" value="1"/>
</dbReference>
<evidence type="ECO:0000256" key="12">
    <source>
        <dbReference type="ARBA" id="ARBA00022741"/>
    </source>
</evidence>
<feature type="binding site" evidence="21">
    <location>
        <position position="828"/>
    </location>
    <ligand>
        <name>ATP</name>
        <dbReference type="ChEBI" id="CHEBI:30616"/>
    </ligand>
</feature>
<feature type="signal peptide" evidence="23">
    <location>
        <begin position="1"/>
        <end position="23"/>
    </location>
</feature>
<dbReference type="Gene3D" id="3.80.10.10">
    <property type="entry name" value="Ribonuclease Inhibitor"/>
    <property type="match status" value="4"/>
</dbReference>
<evidence type="ECO:0000256" key="17">
    <source>
        <dbReference type="ARBA" id="ARBA00023170"/>
    </source>
</evidence>
<dbReference type="InterPro" id="IPR008271">
    <property type="entry name" value="Ser/Thr_kinase_AS"/>
</dbReference>
<dbReference type="SUPFAM" id="SSF52058">
    <property type="entry name" value="L domain-like"/>
    <property type="match status" value="1"/>
</dbReference>
<sequence length="1094" mass="121046">MDAANFLLLSALLVMHFATIAGGFGVVTTKNNTRDLDALLALKATILDPQNIIPTNWSSSSSLCNWIGITCNTRHQRVAAIVLPHMGLLGTIPPELGNLSFLVRLNFVNNSLHGHLPTELSHLRRLKYIDLEGNAFDGGFPSWLATLPELRVLNFLYNNFSGSLMSCGISNVTKLETLNLGHNSFTGNIPDEFSGLKNLSIVNIGHNQLTGSLPPSLFNLSSLEILSLTNNSLSGSLPEHICNHLPQLQGLYLSINQLEGEIPSGIGKCSRIQQFSFSTNKFTGSIPREFWNLSMLQTVYLGKNHLKGTIPQAIGYLNKLEDLALDSNRFTGPIPAKLFNISSLQTISLAANDLSGGLPTTLGIMLPSLEYLFVGGNRLSGVLVLTSISNASSLIGLDVSFNQFTGAIPHSLGDLRLLEVLDLKSNSFSYKSNSGEISLLISLSNCRYLQELELDESPLNGFLPTSIGNLSNNLRLLSLNYCGIFGQIPSSIENLTNLADLSLGGNALEGINPASIRRLSELQKVELGYNRIQGPFPSELCDLVNLGRLSLSSNMVSGRLPSCIGNITSLRYLYLDSNNLTSKLPSNLWSLSDILELNLSTNTFQGSFPPELQNLKALTIMDLSVNDFYGDIPSTIGALQMLQELSLKHNRLQGPIPDSMKNMLELQYLDLSFNNLTGAIPKSLELLQNLVHFNVSFNKLRGPVPHGGPFANLTELSFLSNEALCDAPWLQPCQTFEHRSRKKTLLFVLLAVGSAMFAMVISILVIRKWRRKFVIPTNFVVEATVERVSFHELRQMTNGFHEDMLLGSGAFGSVYKGVRENGMTWAIKTFDLQLEGAFKSFDTECEVLRSVRHRNLTKVISACSSPDFKALVLEYMPNGSLEKWLYSGSQILNIKQRLDIMIDVACGLEYLHYGYSTPVVHCDLKPSNILLNQDMVGHVCDFGITKLLGDGENVIQTKTLATFGYIAPEYGLEGLVSTSCDVYSFGITLMETFTKRRPKDEMFTEELSLRRWIEESVPDFAIKVMDADLLHLEDELVKSKLACISSILQLGLYCTTYSPEDRMNMKDVLRGLQKIKLQFFEEPKPLKQVHNHYT</sequence>
<dbReference type="PROSITE" id="PS50011">
    <property type="entry name" value="PROTEIN_KINASE_DOM"/>
    <property type="match status" value="1"/>
</dbReference>
<comment type="similarity">
    <text evidence="2">Belongs to the protein kinase superfamily. Ser/Thr protein kinase family.</text>
</comment>
<dbReference type="Pfam" id="PF13855">
    <property type="entry name" value="LRR_8"/>
    <property type="match status" value="2"/>
</dbReference>
<dbReference type="SMART" id="SM00369">
    <property type="entry name" value="LRR_TYP"/>
    <property type="match status" value="10"/>
</dbReference>
<dbReference type="InParanoid" id="A0A068TY31"/>
<keyword evidence="11" id="KW-0677">Repeat</keyword>
<keyword evidence="26" id="KW-1185">Reference proteome</keyword>
<dbReference type="InterPro" id="IPR032675">
    <property type="entry name" value="LRR_dom_sf"/>
</dbReference>
<dbReference type="FunFam" id="1.10.510.10:FF:000358">
    <property type="entry name" value="Putative leucine-rich repeat receptor-like serine/threonine-protein kinase"/>
    <property type="match status" value="1"/>
</dbReference>
<keyword evidence="5" id="KW-0723">Serine/threonine-protein kinase</keyword>
<dbReference type="InterPro" id="IPR017441">
    <property type="entry name" value="Protein_kinase_ATP_BS"/>
</dbReference>
<reference evidence="26" key="1">
    <citation type="journal article" date="2014" name="Science">
        <title>The coffee genome provides insight into the convergent evolution of caffeine biosynthesis.</title>
        <authorList>
            <person name="Denoeud F."/>
            <person name="Carretero-Paulet L."/>
            <person name="Dereeper A."/>
            <person name="Droc G."/>
            <person name="Guyot R."/>
            <person name="Pietrella M."/>
            <person name="Zheng C."/>
            <person name="Alberti A."/>
            <person name="Anthony F."/>
            <person name="Aprea G."/>
            <person name="Aury J.M."/>
            <person name="Bento P."/>
            <person name="Bernard M."/>
            <person name="Bocs S."/>
            <person name="Campa C."/>
            <person name="Cenci A."/>
            <person name="Combes M.C."/>
            <person name="Crouzillat D."/>
            <person name="Da Silva C."/>
            <person name="Daddiego L."/>
            <person name="De Bellis F."/>
            <person name="Dussert S."/>
            <person name="Garsmeur O."/>
            <person name="Gayraud T."/>
            <person name="Guignon V."/>
            <person name="Jahn K."/>
            <person name="Jamilloux V."/>
            <person name="Joet T."/>
            <person name="Labadie K."/>
            <person name="Lan T."/>
            <person name="Leclercq J."/>
            <person name="Lepelley M."/>
            <person name="Leroy T."/>
            <person name="Li L.T."/>
            <person name="Librado P."/>
            <person name="Lopez L."/>
            <person name="Munoz A."/>
            <person name="Noel B."/>
            <person name="Pallavicini A."/>
            <person name="Perrotta G."/>
            <person name="Poncet V."/>
            <person name="Pot D."/>
            <person name="Priyono X."/>
            <person name="Rigoreau M."/>
            <person name="Rouard M."/>
            <person name="Rozas J."/>
            <person name="Tranchant-Dubreuil C."/>
            <person name="VanBuren R."/>
            <person name="Zhang Q."/>
            <person name="Andrade A.C."/>
            <person name="Argout X."/>
            <person name="Bertrand B."/>
            <person name="de Kochko A."/>
            <person name="Graziosi G."/>
            <person name="Henry R.J."/>
            <person name="Jayarama X."/>
            <person name="Ming R."/>
            <person name="Nagai C."/>
            <person name="Rounsley S."/>
            <person name="Sankoff D."/>
            <person name="Giuliano G."/>
            <person name="Albert V.A."/>
            <person name="Wincker P."/>
            <person name="Lashermes P."/>
        </authorList>
    </citation>
    <scope>NUCLEOTIDE SEQUENCE [LARGE SCALE GENOMIC DNA]</scope>
    <source>
        <strain evidence="26">cv. DH200-94</strain>
    </source>
</reference>
<dbReference type="SMR" id="A0A068TY31"/>
<keyword evidence="6" id="KW-0597">Phosphoprotein</keyword>
<dbReference type="InterPro" id="IPR050647">
    <property type="entry name" value="Plant_LRR-RLKs"/>
</dbReference>
<dbReference type="PANTHER" id="PTHR48056">
    <property type="entry name" value="LRR RECEPTOR-LIKE SERINE/THREONINE-PROTEIN KINASE-RELATED"/>
    <property type="match status" value="1"/>
</dbReference>
<dbReference type="PANTHER" id="PTHR48056:SF73">
    <property type="entry name" value="LRR RECEPTOR-LIKE SERINE_THREONINE-PROTEIN KINASE EFR"/>
    <property type="match status" value="1"/>
</dbReference>
<dbReference type="Proteomes" id="UP000295252">
    <property type="component" value="Chromosome III"/>
</dbReference>
<gene>
    <name evidence="25" type="ORF">GSCOC_T00032942001</name>
</gene>
<feature type="transmembrane region" description="Helical" evidence="22">
    <location>
        <begin position="745"/>
        <end position="766"/>
    </location>
</feature>
<evidence type="ECO:0000256" key="8">
    <source>
        <dbReference type="ARBA" id="ARBA00022679"/>
    </source>
</evidence>
<evidence type="ECO:0000256" key="19">
    <source>
        <dbReference type="ARBA" id="ARBA00047899"/>
    </source>
</evidence>
<keyword evidence="14 21" id="KW-0067">ATP-binding</keyword>
<keyword evidence="9 22" id="KW-0812">Transmembrane</keyword>
<keyword evidence="8" id="KW-0808">Transferase</keyword>
<evidence type="ECO:0000256" key="7">
    <source>
        <dbReference type="ARBA" id="ARBA00022614"/>
    </source>
</evidence>
<evidence type="ECO:0000256" key="14">
    <source>
        <dbReference type="ARBA" id="ARBA00022840"/>
    </source>
</evidence>
<comment type="subcellular location">
    <subcellularLocation>
        <location evidence="1">Cell membrane</location>
        <topology evidence="1">Single-pass membrane protein</topology>
    </subcellularLocation>
</comment>
<keyword evidence="16 22" id="KW-0472">Membrane</keyword>
<keyword evidence="4" id="KW-1003">Cell membrane</keyword>
<comment type="catalytic activity">
    <reaction evidence="19">
        <text>L-threonyl-[protein] + ATP = O-phospho-L-threonyl-[protein] + ADP + H(+)</text>
        <dbReference type="Rhea" id="RHEA:46608"/>
        <dbReference type="Rhea" id="RHEA-COMP:11060"/>
        <dbReference type="Rhea" id="RHEA-COMP:11605"/>
        <dbReference type="ChEBI" id="CHEBI:15378"/>
        <dbReference type="ChEBI" id="CHEBI:30013"/>
        <dbReference type="ChEBI" id="CHEBI:30616"/>
        <dbReference type="ChEBI" id="CHEBI:61977"/>
        <dbReference type="ChEBI" id="CHEBI:456216"/>
        <dbReference type="EC" id="2.7.11.1"/>
    </reaction>
</comment>
<dbReference type="Pfam" id="PF00069">
    <property type="entry name" value="Pkinase"/>
    <property type="match status" value="1"/>
</dbReference>
<keyword evidence="18" id="KW-0325">Glycoprotein</keyword>
<dbReference type="Pfam" id="PF00560">
    <property type="entry name" value="LRR_1"/>
    <property type="match status" value="6"/>
</dbReference>
<evidence type="ECO:0000256" key="20">
    <source>
        <dbReference type="ARBA" id="ARBA00048679"/>
    </source>
</evidence>
<evidence type="ECO:0000256" key="13">
    <source>
        <dbReference type="ARBA" id="ARBA00022777"/>
    </source>
</evidence>
<dbReference type="GO" id="GO:0006952">
    <property type="term" value="P:defense response"/>
    <property type="evidence" value="ECO:0007669"/>
    <property type="project" value="UniProtKB-ARBA"/>
</dbReference>
<dbReference type="Pfam" id="PF08263">
    <property type="entry name" value="LRRNT_2"/>
    <property type="match status" value="1"/>
</dbReference>
<dbReference type="GO" id="GO:0051707">
    <property type="term" value="P:response to other organism"/>
    <property type="evidence" value="ECO:0007669"/>
    <property type="project" value="UniProtKB-ARBA"/>
</dbReference>
<dbReference type="PROSITE" id="PS00108">
    <property type="entry name" value="PROTEIN_KINASE_ST"/>
    <property type="match status" value="1"/>
</dbReference>
<dbReference type="GO" id="GO:0005886">
    <property type="term" value="C:plasma membrane"/>
    <property type="evidence" value="ECO:0007669"/>
    <property type="project" value="UniProtKB-SubCell"/>
</dbReference>